<evidence type="ECO:0000256" key="2">
    <source>
        <dbReference type="SAM" id="MobiDB-lite"/>
    </source>
</evidence>
<keyword evidence="1" id="KW-0902">Two-component regulatory system</keyword>
<dbReference type="InterPro" id="IPR051677">
    <property type="entry name" value="AfsR-DnrI-RedD_regulator"/>
</dbReference>
<name>A0ABW6X735_9ACTN</name>
<dbReference type="RefSeq" id="WP_387903555.1">
    <property type="nucleotide sequence ID" value="NZ_JBIBEG010000004.1"/>
</dbReference>
<keyword evidence="5" id="KW-1185">Reference proteome</keyword>
<evidence type="ECO:0000259" key="3">
    <source>
        <dbReference type="SMART" id="SM01043"/>
    </source>
</evidence>
<dbReference type="Proteomes" id="UP001602322">
    <property type="component" value="Unassembled WGS sequence"/>
</dbReference>
<feature type="domain" description="Bacterial transcriptional activator" evidence="3">
    <location>
        <begin position="104"/>
        <end position="249"/>
    </location>
</feature>
<sequence>MSTERRAGPEGPRARIGVLGGFGLWVGGDPVTVPVGSEKVLAFLALRCRAAVPRPLVAGTLWPEASERCAHADLRAALARLNHRGRQALDVTAAEVRLAPGTSVDLHHVRRTAQLLVDPTAEPAGAAGVPGAPLEIVRVLSAELLPGWYEDWALSEAEEWRQLRLHALETLAGRLRTAGRYAEAIAAAQAAVHAEPLRESGQTCLVMAHLSDGNLSEALNAFTRYARRLRDELGLDPPEHLYRLVSGCARASGTATPGESAAREPPGAGSRGRHATVTPAGEEWQGQRPAPYPGRAR</sequence>
<feature type="region of interest" description="Disordered" evidence="2">
    <location>
        <begin position="253"/>
        <end position="297"/>
    </location>
</feature>
<gene>
    <name evidence="4" type="ORF">ACFY8O_18425</name>
</gene>
<dbReference type="Pfam" id="PF03704">
    <property type="entry name" value="BTAD"/>
    <property type="match status" value="1"/>
</dbReference>
<dbReference type="PANTHER" id="PTHR35807">
    <property type="entry name" value="TRANSCRIPTIONAL REGULATOR REDD-RELATED"/>
    <property type="match status" value="1"/>
</dbReference>
<protein>
    <submittedName>
        <fullName evidence="4">BTAD domain-containing putative transcriptional regulator</fullName>
    </submittedName>
</protein>
<evidence type="ECO:0000313" key="5">
    <source>
        <dbReference type="Proteomes" id="UP001602322"/>
    </source>
</evidence>
<dbReference type="SUPFAM" id="SSF48452">
    <property type="entry name" value="TPR-like"/>
    <property type="match status" value="1"/>
</dbReference>
<evidence type="ECO:0000256" key="1">
    <source>
        <dbReference type="ARBA" id="ARBA00023012"/>
    </source>
</evidence>
<dbReference type="EMBL" id="JBIBEG010000004">
    <property type="protein sequence ID" value="MFF5897895.1"/>
    <property type="molecule type" value="Genomic_DNA"/>
</dbReference>
<evidence type="ECO:0000313" key="4">
    <source>
        <dbReference type="EMBL" id="MFF5897895.1"/>
    </source>
</evidence>
<dbReference type="InterPro" id="IPR005158">
    <property type="entry name" value="BTAD"/>
</dbReference>
<proteinExistence type="predicted"/>
<accession>A0ABW6X735</accession>
<dbReference type="Gene3D" id="1.25.40.10">
    <property type="entry name" value="Tetratricopeptide repeat domain"/>
    <property type="match status" value="1"/>
</dbReference>
<dbReference type="SMART" id="SM01043">
    <property type="entry name" value="BTAD"/>
    <property type="match status" value="1"/>
</dbReference>
<organism evidence="4 5">
    <name type="scientific">Streptomyces argenteolus</name>
    <dbReference type="NCBI Taxonomy" id="67274"/>
    <lineage>
        <taxon>Bacteria</taxon>
        <taxon>Bacillati</taxon>
        <taxon>Actinomycetota</taxon>
        <taxon>Actinomycetes</taxon>
        <taxon>Kitasatosporales</taxon>
        <taxon>Streptomycetaceae</taxon>
        <taxon>Streptomyces</taxon>
    </lineage>
</organism>
<reference evidence="4 5" key="1">
    <citation type="submission" date="2024-10" db="EMBL/GenBank/DDBJ databases">
        <title>The Natural Products Discovery Center: Release of the First 8490 Sequenced Strains for Exploring Actinobacteria Biosynthetic Diversity.</title>
        <authorList>
            <person name="Kalkreuter E."/>
            <person name="Kautsar S.A."/>
            <person name="Yang D."/>
            <person name="Bader C.D."/>
            <person name="Teijaro C.N."/>
            <person name="Fluegel L."/>
            <person name="Davis C.M."/>
            <person name="Simpson J.R."/>
            <person name="Lauterbach L."/>
            <person name="Steele A.D."/>
            <person name="Gui C."/>
            <person name="Meng S."/>
            <person name="Li G."/>
            <person name="Viehrig K."/>
            <person name="Ye F."/>
            <person name="Su P."/>
            <person name="Kiefer A.F."/>
            <person name="Nichols A."/>
            <person name="Cepeda A.J."/>
            <person name="Yan W."/>
            <person name="Fan B."/>
            <person name="Jiang Y."/>
            <person name="Adhikari A."/>
            <person name="Zheng C.-J."/>
            <person name="Schuster L."/>
            <person name="Cowan T.M."/>
            <person name="Smanski M.J."/>
            <person name="Chevrette M.G."/>
            <person name="De Carvalho L.P.S."/>
            <person name="Shen B."/>
        </authorList>
    </citation>
    <scope>NUCLEOTIDE SEQUENCE [LARGE SCALE GENOMIC DNA]</scope>
    <source>
        <strain evidence="4 5">NPDC012540</strain>
    </source>
</reference>
<dbReference type="InterPro" id="IPR011990">
    <property type="entry name" value="TPR-like_helical_dom_sf"/>
</dbReference>
<comment type="caution">
    <text evidence="4">The sequence shown here is derived from an EMBL/GenBank/DDBJ whole genome shotgun (WGS) entry which is preliminary data.</text>
</comment>